<name>A0A0A9AFL3_ARUDO</name>
<dbReference type="AlphaFoldDB" id="A0A0A9AFL3"/>
<reference evidence="2" key="1">
    <citation type="submission" date="2014-09" db="EMBL/GenBank/DDBJ databases">
        <authorList>
            <person name="Magalhaes I.L.F."/>
            <person name="Oliveira U."/>
            <person name="Santos F.R."/>
            <person name="Vidigal T.H.D.A."/>
            <person name="Brescovit A.D."/>
            <person name="Santos A.J."/>
        </authorList>
    </citation>
    <scope>NUCLEOTIDE SEQUENCE</scope>
    <source>
        <tissue evidence="2">Shoot tissue taken approximately 20 cm above the soil surface</tissue>
    </source>
</reference>
<reference evidence="2" key="2">
    <citation type="journal article" date="2015" name="Data Brief">
        <title>Shoot transcriptome of the giant reed, Arundo donax.</title>
        <authorList>
            <person name="Barrero R.A."/>
            <person name="Guerrero F.D."/>
            <person name="Moolhuijzen P."/>
            <person name="Goolsby J.A."/>
            <person name="Tidwell J."/>
            <person name="Bellgard S.E."/>
            <person name="Bellgard M.I."/>
        </authorList>
    </citation>
    <scope>NUCLEOTIDE SEQUENCE</scope>
    <source>
        <tissue evidence="2">Shoot tissue taken approximately 20 cm above the soil surface</tissue>
    </source>
</reference>
<sequence length="56" mass="5662">MRLLPGRSGEPPAARAGSGEEAMSPANRGSRSEWISLDSQLSRPRGADGAAASAPA</sequence>
<dbReference type="EMBL" id="GBRH01249242">
    <property type="protein sequence ID" value="JAD48653.1"/>
    <property type="molecule type" value="Transcribed_RNA"/>
</dbReference>
<evidence type="ECO:0000313" key="2">
    <source>
        <dbReference type="EMBL" id="JAD48653.1"/>
    </source>
</evidence>
<accession>A0A0A9AFL3</accession>
<proteinExistence type="predicted"/>
<protein>
    <submittedName>
        <fullName evidence="2">Uncharacterized protein</fullName>
    </submittedName>
</protein>
<evidence type="ECO:0000256" key="1">
    <source>
        <dbReference type="SAM" id="MobiDB-lite"/>
    </source>
</evidence>
<feature type="compositionally biased region" description="Low complexity" evidence="1">
    <location>
        <begin position="42"/>
        <end position="56"/>
    </location>
</feature>
<organism evidence="2">
    <name type="scientific">Arundo donax</name>
    <name type="common">Giant reed</name>
    <name type="synonym">Donax arundinaceus</name>
    <dbReference type="NCBI Taxonomy" id="35708"/>
    <lineage>
        <taxon>Eukaryota</taxon>
        <taxon>Viridiplantae</taxon>
        <taxon>Streptophyta</taxon>
        <taxon>Embryophyta</taxon>
        <taxon>Tracheophyta</taxon>
        <taxon>Spermatophyta</taxon>
        <taxon>Magnoliopsida</taxon>
        <taxon>Liliopsida</taxon>
        <taxon>Poales</taxon>
        <taxon>Poaceae</taxon>
        <taxon>PACMAD clade</taxon>
        <taxon>Arundinoideae</taxon>
        <taxon>Arundineae</taxon>
        <taxon>Arundo</taxon>
    </lineage>
</organism>
<feature type="region of interest" description="Disordered" evidence="1">
    <location>
        <begin position="1"/>
        <end position="56"/>
    </location>
</feature>